<dbReference type="GO" id="GO:0005666">
    <property type="term" value="C:RNA polymerase III complex"/>
    <property type="evidence" value="ECO:0007669"/>
    <property type="project" value="InterPro"/>
</dbReference>
<dbReference type="PANTHER" id="PTHR15561">
    <property type="entry name" value="CALCITONIN GENE-RELATED PEPTIDE-RECEPTOR COMPONENT PROTEIN"/>
    <property type="match status" value="1"/>
</dbReference>
<sequence length="121" mass="13269">MRVVTLAGGLLTNVECLDLLRERAGTSARAAAYPQPHDPFPTELQCYDALAASPAGAQARERVQAFIDAVDAVELTKAEIVQLINLKPRERVVIHAVVESCAKRLSDDEVDDLLHLCEEYL</sequence>
<dbReference type="Gene3D" id="1.20.1250.40">
    <property type="match status" value="1"/>
</dbReference>
<accession>Q013X9</accession>
<reference evidence="9" key="3">
    <citation type="submission" date="2017-04" db="EMBL/GenBank/DDBJ databases">
        <title>Population genomics of picophytoplankton unveils novel chromosome hypervariability.</title>
        <authorList>
            <consortium name="DOE Joint Genome Institute"/>
            <person name="Blanc-Mathieu R."/>
            <person name="Krasovec M."/>
            <person name="Hebrard M."/>
            <person name="Yau S."/>
            <person name="Desgranges E."/>
            <person name="Martin J."/>
            <person name="Schackwitz W."/>
            <person name="Kuo A."/>
            <person name="Salin G."/>
            <person name="Donnadieu C."/>
            <person name="Desdevises Y."/>
            <person name="Sanchez-Ferandin S."/>
            <person name="Moreau H."/>
            <person name="Rivals E."/>
            <person name="Grigoriev I.V."/>
            <person name="Grimsley N."/>
            <person name="Eyre-Walker A."/>
            <person name="Piganeau G."/>
        </authorList>
    </citation>
    <scope>NUCLEOTIDE SEQUENCE [LARGE SCALE GENOMIC DNA]</scope>
    <source>
        <strain evidence="9">RCC 1115</strain>
    </source>
</reference>
<dbReference type="OMA" id="FSDQCED"/>
<reference evidence="8 10" key="1">
    <citation type="journal article" date="2006" name="Proc. Natl. Acad. Sci. U.S.A.">
        <title>Genome analysis of the smallest free-living eukaryote Ostreococcus tauri unveils many unique features.</title>
        <authorList>
            <person name="Derelle E."/>
            <person name="Ferraz C."/>
            <person name="Rombauts S."/>
            <person name="Rouze P."/>
            <person name="Worden A.Z."/>
            <person name="Robbens S."/>
            <person name="Partensky F."/>
            <person name="Degroeve S."/>
            <person name="Echeynie S."/>
            <person name="Cooke R."/>
            <person name="Saeys Y."/>
            <person name="Wuyts J."/>
            <person name="Jabbari K."/>
            <person name="Bowler C."/>
            <person name="Panaud O."/>
            <person name="Piegu B."/>
            <person name="Ball S.G."/>
            <person name="Ral J.-P."/>
            <person name="Bouget F.-Y."/>
            <person name="Piganeau G."/>
            <person name="De Baets B."/>
            <person name="Picard A."/>
            <person name="Delseny M."/>
            <person name="Demaille J."/>
            <person name="Van de Peer Y."/>
            <person name="Moreau H."/>
        </authorList>
    </citation>
    <scope>NUCLEOTIDE SEQUENCE [LARGE SCALE GENOMIC DNA]</scope>
    <source>
        <strain evidence="8 10">OTTH0595</strain>
    </source>
</reference>
<keyword evidence="4" id="KW-0240">DNA-directed RNA polymerase</keyword>
<dbReference type="RefSeq" id="XP_003080632.1">
    <property type="nucleotide sequence ID" value="XM_003080584.1"/>
</dbReference>
<dbReference type="InterPro" id="IPR038846">
    <property type="entry name" value="RPC9"/>
</dbReference>
<organism evidence="8 10">
    <name type="scientific">Ostreococcus tauri</name>
    <name type="common">Marine green alga</name>
    <dbReference type="NCBI Taxonomy" id="70448"/>
    <lineage>
        <taxon>Eukaryota</taxon>
        <taxon>Viridiplantae</taxon>
        <taxon>Chlorophyta</taxon>
        <taxon>Mamiellophyceae</taxon>
        <taxon>Mamiellales</taxon>
        <taxon>Bathycoccaceae</taxon>
        <taxon>Ostreococcus</taxon>
    </lineage>
</organism>
<dbReference type="KEGG" id="ota:OT_ostta08g00650"/>
<accession>A0A454XSF0</accession>
<evidence type="ECO:0000256" key="1">
    <source>
        <dbReference type="ARBA" id="ARBA00004123"/>
    </source>
</evidence>
<dbReference type="STRING" id="70448.Q013X9"/>
<keyword evidence="5" id="KW-0804">Transcription</keyword>
<dbReference type="InParanoid" id="Q013X9"/>
<evidence type="ECO:0000313" key="10">
    <source>
        <dbReference type="Proteomes" id="UP000009170"/>
    </source>
</evidence>
<comment type="subcellular location">
    <subcellularLocation>
        <location evidence="1">Nucleus</location>
    </subcellularLocation>
</comment>
<evidence type="ECO:0000313" key="8">
    <source>
        <dbReference type="EMBL" id="CAL54800.1"/>
    </source>
</evidence>
<evidence type="ECO:0000256" key="4">
    <source>
        <dbReference type="ARBA" id="ARBA00022478"/>
    </source>
</evidence>
<evidence type="ECO:0000259" key="7">
    <source>
        <dbReference type="SMART" id="SM00657"/>
    </source>
</evidence>
<evidence type="ECO:0000256" key="3">
    <source>
        <dbReference type="ARBA" id="ARBA00016672"/>
    </source>
</evidence>
<dbReference type="InterPro" id="IPR006590">
    <property type="entry name" value="RNA_pol_Rpb4/RPC9_core"/>
</dbReference>
<evidence type="ECO:0000256" key="6">
    <source>
        <dbReference type="ARBA" id="ARBA00023242"/>
    </source>
</evidence>
<dbReference type="InterPro" id="IPR038324">
    <property type="entry name" value="Rpb4/RPC9_sf"/>
</dbReference>
<evidence type="ECO:0000313" key="9">
    <source>
        <dbReference type="EMBL" id="OUS46820.1"/>
    </source>
</evidence>
<reference evidence="8" key="2">
    <citation type="journal article" date="2014" name="BMC Genomics">
        <title>An improved genome of the model marine alga Ostreococcus tauri unfolds by assessing Illumina de novo assemblies.</title>
        <authorList>
            <person name="Blanc-Mathieu R."/>
            <person name="Verhelst B."/>
            <person name="Derelle E."/>
            <person name="Rombauts S."/>
            <person name="Bouget F.Y."/>
            <person name="Carre I."/>
            <person name="Chateau A."/>
            <person name="Eyre-Walker A."/>
            <person name="Grimsley N."/>
            <person name="Moreau H."/>
            <person name="Piegu B."/>
            <person name="Rivals E."/>
            <person name="Schackwitz W."/>
            <person name="Van de Peer Y."/>
            <person name="Piganeau G."/>
        </authorList>
    </citation>
    <scope>NUCLEOTIDE SEQUENCE</scope>
    <source>
        <strain evidence="8">RCC4221</strain>
    </source>
</reference>
<dbReference type="Proteomes" id="UP000195557">
    <property type="component" value="Unassembled WGS sequence"/>
</dbReference>
<dbReference type="InterPro" id="IPR010997">
    <property type="entry name" value="HRDC-like_sf"/>
</dbReference>
<dbReference type="EMBL" id="CAID01000008">
    <property type="protein sequence ID" value="CAL54800.1"/>
    <property type="molecule type" value="Genomic_DNA"/>
</dbReference>
<dbReference type="FunCoup" id="Q013X9">
    <property type="interactions" value="1141"/>
</dbReference>
<dbReference type="GO" id="GO:0000166">
    <property type="term" value="F:nucleotide binding"/>
    <property type="evidence" value="ECO:0007669"/>
    <property type="project" value="InterPro"/>
</dbReference>
<dbReference type="Pfam" id="PF03874">
    <property type="entry name" value="RNA_pol_Rpb4"/>
    <property type="match status" value="1"/>
</dbReference>
<keyword evidence="10" id="KW-1185">Reference proteome</keyword>
<name>Q013X9_OSTTA</name>
<feature type="domain" description="RNA polymerase Rpb4/RPC9 core" evidence="7">
    <location>
        <begin position="1"/>
        <end position="121"/>
    </location>
</feature>
<evidence type="ECO:0000256" key="2">
    <source>
        <dbReference type="ARBA" id="ARBA00006898"/>
    </source>
</evidence>
<dbReference type="OrthoDB" id="507928at2759"/>
<dbReference type="EMBL" id="KZ155780">
    <property type="protein sequence ID" value="OUS46820.1"/>
    <property type="molecule type" value="Genomic_DNA"/>
</dbReference>
<accession>A0A1Y5IB46</accession>
<dbReference type="InterPro" id="IPR005574">
    <property type="entry name" value="Rpb4/RPC9"/>
</dbReference>
<comment type="similarity">
    <text evidence="2">Belongs to the eukaryotic RPC9 RNA polymerase subunit family.</text>
</comment>
<dbReference type="SMART" id="SM00657">
    <property type="entry name" value="RPOL4c"/>
    <property type="match status" value="1"/>
</dbReference>
<dbReference type="SUPFAM" id="SSF47819">
    <property type="entry name" value="HRDC-like"/>
    <property type="match status" value="1"/>
</dbReference>
<protein>
    <recommendedName>
        <fullName evidence="3">DNA-directed RNA polymerase III subunit RPC9</fullName>
    </recommendedName>
</protein>
<gene>
    <name evidence="9" type="ORF">BE221DRAFT_73064</name>
    <name evidence="8" type="ORF">OT_ostta08g00650</name>
</gene>
<proteinExistence type="inferred from homology"/>
<keyword evidence="6" id="KW-0539">Nucleus</keyword>
<dbReference type="GO" id="GO:0006384">
    <property type="term" value="P:transcription initiation at RNA polymerase III promoter"/>
    <property type="evidence" value="ECO:0007669"/>
    <property type="project" value="InterPro"/>
</dbReference>
<dbReference type="GeneID" id="9833432"/>
<dbReference type="Proteomes" id="UP000009170">
    <property type="component" value="Unassembled WGS sequence"/>
</dbReference>
<dbReference type="PANTHER" id="PTHR15561:SF0">
    <property type="entry name" value="DNA-DIRECTED RNA POLYMERASE III SUBUNIT RPC9"/>
    <property type="match status" value="1"/>
</dbReference>
<dbReference type="AlphaFoldDB" id="Q013X9"/>
<evidence type="ECO:0000256" key="5">
    <source>
        <dbReference type="ARBA" id="ARBA00023163"/>
    </source>
</evidence>